<gene>
    <name evidence="1" type="ORF">K2173_010818</name>
</gene>
<reference evidence="1 2" key="1">
    <citation type="submission" date="2021-09" db="EMBL/GenBank/DDBJ databases">
        <title>Genomic insights and catalytic innovation underlie evolution of tropane alkaloids biosynthesis.</title>
        <authorList>
            <person name="Wang Y.-J."/>
            <person name="Tian T."/>
            <person name="Huang J.-P."/>
            <person name="Huang S.-X."/>
        </authorList>
    </citation>
    <scope>NUCLEOTIDE SEQUENCE [LARGE SCALE GENOMIC DNA]</scope>
    <source>
        <strain evidence="1">KIB-2018</strain>
        <tissue evidence="1">Leaf</tissue>
    </source>
</reference>
<organism evidence="1 2">
    <name type="scientific">Erythroxylum novogranatense</name>
    <dbReference type="NCBI Taxonomy" id="1862640"/>
    <lineage>
        <taxon>Eukaryota</taxon>
        <taxon>Viridiplantae</taxon>
        <taxon>Streptophyta</taxon>
        <taxon>Embryophyta</taxon>
        <taxon>Tracheophyta</taxon>
        <taxon>Spermatophyta</taxon>
        <taxon>Magnoliopsida</taxon>
        <taxon>eudicotyledons</taxon>
        <taxon>Gunneridae</taxon>
        <taxon>Pentapetalae</taxon>
        <taxon>rosids</taxon>
        <taxon>fabids</taxon>
        <taxon>Malpighiales</taxon>
        <taxon>Erythroxylaceae</taxon>
        <taxon>Erythroxylum</taxon>
    </lineage>
</organism>
<dbReference type="Proteomes" id="UP001159364">
    <property type="component" value="Linkage Group LG07"/>
</dbReference>
<protein>
    <submittedName>
        <fullName evidence="1">Uncharacterized protein</fullName>
    </submittedName>
</protein>
<dbReference type="PANTHER" id="PTHR38223:SF4">
    <property type="match status" value="1"/>
</dbReference>
<dbReference type="EMBL" id="JAIWQS010000007">
    <property type="protein sequence ID" value="KAJ8759962.1"/>
    <property type="molecule type" value="Genomic_DNA"/>
</dbReference>
<accession>A0AAV8SZY7</accession>
<evidence type="ECO:0000313" key="1">
    <source>
        <dbReference type="EMBL" id="KAJ8759962.1"/>
    </source>
</evidence>
<dbReference type="PANTHER" id="PTHR38223">
    <property type="match status" value="1"/>
</dbReference>
<name>A0AAV8SZY7_9ROSI</name>
<comment type="caution">
    <text evidence="1">The sequence shown here is derived from an EMBL/GenBank/DDBJ whole genome shotgun (WGS) entry which is preliminary data.</text>
</comment>
<evidence type="ECO:0000313" key="2">
    <source>
        <dbReference type="Proteomes" id="UP001159364"/>
    </source>
</evidence>
<proteinExistence type="predicted"/>
<sequence>MAGLQYNFFPTDILYPRPQPAAVDTSQKANVLSMPAQKFDGADDRKHFPTSVAALKNKQLGNTTTGAVMVEKGKI</sequence>
<dbReference type="AlphaFoldDB" id="A0AAV8SZY7"/>
<keyword evidence="2" id="KW-1185">Reference proteome</keyword>